<reference evidence="1" key="1">
    <citation type="submission" date="2022-06" db="EMBL/GenBank/DDBJ databases">
        <title>Complete genome sequence of Streptomyces nigrescens HEK616.</title>
        <authorList>
            <person name="Asamizu S."/>
            <person name="Onaka H."/>
        </authorList>
    </citation>
    <scope>NUCLEOTIDE SEQUENCE</scope>
    <source>
        <strain evidence="1">HEK616</strain>
        <plasmid evidence="1">SNP1</plasmid>
    </source>
</reference>
<proteinExistence type="predicted"/>
<protein>
    <submittedName>
        <fullName evidence="1">Uncharacterized protein</fullName>
    </submittedName>
</protein>
<geneLocation type="plasmid" evidence="1 2">
    <name>SNP1</name>
</geneLocation>
<keyword evidence="2" id="KW-1185">Reference proteome</keyword>
<evidence type="ECO:0000313" key="1">
    <source>
        <dbReference type="EMBL" id="BDM74288.1"/>
    </source>
</evidence>
<evidence type="ECO:0000313" key="2">
    <source>
        <dbReference type="Proteomes" id="UP001059597"/>
    </source>
</evidence>
<sequence length="61" mass="6310">MLFRGMVHSGVLSQVFWFAAGFRPMAMQRCGGGTCAEVTAWAAAAGGATKAVPVVPAGLRR</sequence>
<organism evidence="1 2">
    <name type="scientific">Streptomyces nigrescens</name>
    <dbReference type="NCBI Taxonomy" id="1920"/>
    <lineage>
        <taxon>Bacteria</taxon>
        <taxon>Bacillati</taxon>
        <taxon>Actinomycetota</taxon>
        <taxon>Actinomycetes</taxon>
        <taxon>Kitasatosporales</taxon>
        <taxon>Streptomycetaceae</taxon>
        <taxon>Streptomyces</taxon>
    </lineage>
</organism>
<dbReference type="EMBL" id="AP026074">
    <property type="protein sequence ID" value="BDM74288.1"/>
    <property type="molecule type" value="Genomic_DNA"/>
</dbReference>
<keyword evidence="1" id="KW-0614">Plasmid</keyword>
<name>A0ABM8A705_STRNI</name>
<gene>
    <name evidence="1" type="ORF">HEK616_77750</name>
</gene>
<accession>A0ABM8A705</accession>
<dbReference type="Proteomes" id="UP001059597">
    <property type="component" value="Plasmid SNP1"/>
</dbReference>